<evidence type="ECO:0008006" key="3">
    <source>
        <dbReference type="Google" id="ProtNLM"/>
    </source>
</evidence>
<reference evidence="1 2" key="1">
    <citation type="submission" date="2024-01" db="EMBL/GenBank/DDBJ databases">
        <title>Pedobacter sp. nov., isolated from oil-contaminated soil.</title>
        <authorList>
            <person name="Le N.T.T."/>
        </authorList>
    </citation>
    <scope>NUCLEOTIDE SEQUENCE [LARGE SCALE GENOMIC DNA]</scope>
    <source>
        <strain evidence="1 2">VNH31</strain>
    </source>
</reference>
<name>A0ABU7H3D2_9SPHI</name>
<dbReference type="RefSeq" id="WP_330146659.1">
    <property type="nucleotide sequence ID" value="NZ_JAZDQU010000002.1"/>
</dbReference>
<evidence type="ECO:0000313" key="2">
    <source>
        <dbReference type="Proteomes" id="UP001337681"/>
    </source>
</evidence>
<comment type="caution">
    <text evidence="1">The sequence shown here is derived from an EMBL/GenBank/DDBJ whole genome shotgun (WGS) entry which is preliminary data.</text>
</comment>
<dbReference type="EMBL" id="JAZDQU010000002">
    <property type="protein sequence ID" value="MEE1885764.1"/>
    <property type="molecule type" value="Genomic_DNA"/>
</dbReference>
<gene>
    <name evidence="1" type="ORF">VRU49_10080</name>
</gene>
<dbReference type="Proteomes" id="UP001337681">
    <property type="component" value="Unassembled WGS sequence"/>
</dbReference>
<evidence type="ECO:0000313" key="1">
    <source>
        <dbReference type="EMBL" id="MEE1885764.1"/>
    </source>
</evidence>
<keyword evidence="2" id="KW-1185">Reference proteome</keyword>
<accession>A0ABU7H3D2</accession>
<sequence>MEEWSFLLDPKIISSPEQNIIKTKSFHAKKYRSVRYKASEIMSPIIFSNDFTKAAVYYEYIGEVTASGAMLYLFEKQGDKWVLIARSDEGIS</sequence>
<protein>
    <recommendedName>
        <fullName evidence="3">DUF4440 domain-containing protein</fullName>
    </recommendedName>
</protein>
<proteinExistence type="predicted"/>
<organism evidence="1 2">
    <name type="scientific">Pedobacter flavus</name>
    <dbReference type="NCBI Taxonomy" id="3113906"/>
    <lineage>
        <taxon>Bacteria</taxon>
        <taxon>Pseudomonadati</taxon>
        <taxon>Bacteroidota</taxon>
        <taxon>Sphingobacteriia</taxon>
        <taxon>Sphingobacteriales</taxon>
        <taxon>Sphingobacteriaceae</taxon>
        <taxon>Pedobacter</taxon>
    </lineage>
</organism>